<sequence length="189" mass="20296">MAASYGATAKAFHWLTVLGIVIVVPLGIAMLNVGPGETQNSLFDLHRSVGFVIFVLAAARLLWRLSHPPPPLPADLPGWQQAAALATHWVLYALLFTVPVLGWLGSSYFGAAVSVFGLFTLPVPVAQDRAVAETVLAFHVWGVITLGALVALHMGAALHHHFVRRDDVLARMLPGRHGAPERSTRHPTA</sequence>
<dbReference type="InterPro" id="IPR016174">
    <property type="entry name" value="Di-haem_cyt_TM"/>
</dbReference>
<dbReference type="GO" id="GO:0009055">
    <property type="term" value="F:electron transfer activity"/>
    <property type="evidence" value="ECO:0007669"/>
    <property type="project" value="InterPro"/>
</dbReference>
<evidence type="ECO:0000256" key="5">
    <source>
        <dbReference type="ARBA" id="ARBA00022617"/>
    </source>
</evidence>
<dbReference type="GO" id="GO:0046872">
    <property type="term" value="F:metal ion binding"/>
    <property type="evidence" value="ECO:0007669"/>
    <property type="project" value="UniProtKB-KW"/>
</dbReference>
<keyword evidence="3" id="KW-0813">Transport</keyword>
<dbReference type="GO" id="GO:0020037">
    <property type="term" value="F:heme binding"/>
    <property type="evidence" value="ECO:0007669"/>
    <property type="project" value="TreeGrafter"/>
</dbReference>
<evidence type="ECO:0000256" key="1">
    <source>
        <dbReference type="ARBA" id="ARBA00001970"/>
    </source>
</evidence>
<evidence type="ECO:0000256" key="3">
    <source>
        <dbReference type="ARBA" id="ARBA00022448"/>
    </source>
</evidence>
<keyword evidence="4" id="KW-1003">Cell membrane</keyword>
<feature type="transmembrane region" description="Helical" evidence="13">
    <location>
        <begin position="83"/>
        <end position="101"/>
    </location>
</feature>
<keyword evidence="16" id="KW-1185">Reference proteome</keyword>
<dbReference type="GO" id="GO:0005886">
    <property type="term" value="C:plasma membrane"/>
    <property type="evidence" value="ECO:0007669"/>
    <property type="project" value="UniProtKB-SubCell"/>
</dbReference>
<feature type="transmembrane region" description="Helical" evidence="13">
    <location>
        <begin position="108"/>
        <end position="126"/>
    </location>
</feature>
<evidence type="ECO:0000256" key="10">
    <source>
        <dbReference type="ARBA" id="ARBA00023004"/>
    </source>
</evidence>
<organism evidence="15 16">
    <name type="scientific">Caenispirillum bisanense</name>
    <dbReference type="NCBI Taxonomy" id="414052"/>
    <lineage>
        <taxon>Bacteria</taxon>
        <taxon>Pseudomonadati</taxon>
        <taxon>Pseudomonadota</taxon>
        <taxon>Alphaproteobacteria</taxon>
        <taxon>Rhodospirillales</taxon>
        <taxon>Novispirillaceae</taxon>
        <taxon>Caenispirillum</taxon>
    </lineage>
</organism>
<dbReference type="InterPro" id="IPR011577">
    <property type="entry name" value="Cyt_b561_bac/Ni-Hgenase"/>
</dbReference>
<evidence type="ECO:0000313" key="15">
    <source>
        <dbReference type="EMBL" id="SOD96335.1"/>
    </source>
</evidence>
<dbReference type="AlphaFoldDB" id="A0A286GLB9"/>
<dbReference type="SUPFAM" id="SSF81342">
    <property type="entry name" value="Transmembrane di-heme cytochromes"/>
    <property type="match status" value="1"/>
</dbReference>
<feature type="transmembrane region" description="Helical" evidence="13">
    <location>
        <begin position="12"/>
        <end position="33"/>
    </location>
</feature>
<comment type="similarity">
    <text evidence="12">Belongs to the cytochrome b561 family.</text>
</comment>
<protein>
    <submittedName>
        <fullName evidence="15">Cytochrome b561</fullName>
    </submittedName>
</protein>
<keyword evidence="11 13" id="KW-0472">Membrane</keyword>
<keyword evidence="8" id="KW-0249">Electron transport</keyword>
<feature type="transmembrane region" description="Helical" evidence="13">
    <location>
        <begin position="138"/>
        <end position="158"/>
    </location>
</feature>
<evidence type="ECO:0000256" key="2">
    <source>
        <dbReference type="ARBA" id="ARBA00004651"/>
    </source>
</evidence>
<evidence type="ECO:0000259" key="14">
    <source>
        <dbReference type="Pfam" id="PF01292"/>
    </source>
</evidence>
<dbReference type="Gene3D" id="1.20.950.20">
    <property type="entry name" value="Transmembrane di-heme cytochromes, Chain C"/>
    <property type="match status" value="1"/>
</dbReference>
<evidence type="ECO:0000256" key="9">
    <source>
        <dbReference type="ARBA" id="ARBA00022989"/>
    </source>
</evidence>
<keyword evidence="6 13" id="KW-0812">Transmembrane</keyword>
<evidence type="ECO:0000256" key="8">
    <source>
        <dbReference type="ARBA" id="ARBA00022982"/>
    </source>
</evidence>
<keyword evidence="9 13" id="KW-1133">Transmembrane helix</keyword>
<evidence type="ECO:0000256" key="4">
    <source>
        <dbReference type="ARBA" id="ARBA00022475"/>
    </source>
</evidence>
<evidence type="ECO:0000256" key="13">
    <source>
        <dbReference type="SAM" id="Phobius"/>
    </source>
</evidence>
<evidence type="ECO:0000256" key="12">
    <source>
        <dbReference type="ARBA" id="ARBA00037975"/>
    </source>
</evidence>
<evidence type="ECO:0000256" key="6">
    <source>
        <dbReference type="ARBA" id="ARBA00022692"/>
    </source>
</evidence>
<dbReference type="PANTHER" id="PTHR30529:SF1">
    <property type="entry name" value="CYTOCHROME B561 HOMOLOG 2"/>
    <property type="match status" value="1"/>
</dbReference>
<keyword evidence="10" id="KW-0408">Iron</keyword>
<dbReference type="RefSeq" id="WP_097279643.1">
    <property type="nucleotide sequence ID" value="NZ_OCNJ01000005.1"/>
</dbReference>
<evidence type="ECO:0000313" key="16">
    <source>
        <dbReference type="Proteomes" id="UP000219621"/>
    </source>
</evidence>
<keyword evidence="7" id="KW-0479">Metal-binding</keyword>
<dbReference type="GO" id="GO:0022904">
    <property type="term" value="P:respiratory electron transport chain"/>
    <property type="evidence" value="ECO:0007669"/>
    <property type="project" value="InterPro"/>
</dbReference>
<evidence type="ECO:0000256" key="11">
    <source>
        <dbReference type="ARBA" id="ARBA00023136"/>
    </source>
</evidence>
<accession>A0A286GLB9</accession>
<comment type="subcellular location">
    <subcellularLocation>
        <location evidence="2">Cell membrane</location>
        <topology evidence="2">Multi-pass membrane protein</topology>
    </subcellularLocation>
</comment>
<dbReference type="Pfam" id="PF01292">
    <property type="entry name" value="Ni_hydr_CYTB"/>
    <property type="match status" value="1"/>
</dbReference>
<proteinExistence type="inferred from homology"/>
<reference evidence="15 16" key="1">
    <citation type="submission" date="2017-09" db="EMBL/GenBank/DDBJ databases">
        <authorList>
            <person name="Ehlers B."/>
            <person name="Leendertz F.H."/>
        </authorList>
    </citation>
    <scope>NUCLEOTIDE SEQUENCE [LARGE SCALE GENOMIC DNA]</scope>
    <source>
        <strain evidence="15 16">USBA 140</strain>
    </source>
</reference>
<comment type="cofactor">
    <cofactor evidence="1">
        <name>heme b</name>
        <dbReference type="ChEBI" id="CHEBI:60344"/>
    </cofactor>
</comment>
<dbReference type="OrthoDB" id="1247465at2"/>
<dbReference type="Proteomes" id="UP000219621">
    <property type="component" value="Unassembled WGS sequence"/>
</dbReference>
<dbReference type="PANTHER" id="PTHR30529">
    <property type="entry name" value="CYTOCHROME B561"/>
    <property type="match status" value="1"/>
</dbReference>
<dbReference type="InterPro" id="IPR052168">
    <property type="entry name" value="Cytochrome_b561_oxidase"/>
</dbReference>
<name>A0A286GLB9_9PROT</name>
<feature type="domain" description="Cytochrome b561 bacterial/Ni-hydrogenase" evidence="14">
    <location>
        <begin position="5"/>
        <end position="175"/>
    </location>
</feature>
<gene>
    <name evidence="15" type="ORF">SAMN05421508_105274</name>
</gene>
<evidence type="ECO:0000256" key="7">
    <source>
        <dbReference type="ARBA" id="ARBA00022723"/>
    </source>
</evidence>
<keyword evidence="5" id="KW-0349">Heme</keyword>
<feature type="transmembrane region" description="Helical" evidence="13">
    <location>
        <begin position="45"/>
        <end position="63"/>
    </location>
</feature>
<dbReference type="EMBL" id="OCNJ01000005">
    <property type="protein sequence ID" value="SOD96335.1"/>
    <property type="molecule type" value="Genomic_DNA"/>
</dbReference>